<reference evidence="1 2" key="1">
    <citation type="submission" date="2024-08" db="EMBL/GenBank/DDBJ databases">
        <authorList>
            <person name="Lu H."/>
        </authorList>
    </citation>
    <scope>NUCLEOTIDE SEQUENCE [LARGE SCALE GENOMIC DNA]</scope>
    <source>
        <strain evidence="1 2">BYS87W</strain>
    </source>
</reference>
<dbReference type="RefSeq" id="WP_394385883.1">
    <property type="nucleotide sequence ID" value="NZ_JBIGIB010000004.1"/>
</dbReference>
<comment type="caution">
    <text evidence="1">The sequence shown here is derived from an EMBL/GenBank/DDBJ whole genome shotgun (WGS) entry which is preliminary data.</text>
</comment>
<evidence type="ECO:0000313" key="1">
    <source>
        <dbReference type="EMBL" id="MFG6468012.1"/>
    </source>
</evidence>
<sequence length="415" mass="45437">MPLPPLLLSALHPLRLVRAGCWVLATVLALVAGWQVHERLALWQNALHLPGRVVARGHSTVAGPTATSPRTQELRIEVDVADPRRNGRVERLSLLSPGLFLTQQPGDTVTVLHDPLTLPAQEPFVLAHPAHDMLAPALALGAAVLLLAWPGAGRWRRLGVLAALTAAPVLVGQAAAWSRADTRAADAALEARWPAWPELDAAVPRPWWWARLPWRGMNPAGASGELAGAAEYWLDTHTPWPHAEAGLSERRFKWARARVLAFKDRPRDLAGLISAGHDPNFVPLYRFFLTHYLQAQWNDPACSRCNDPSQTTEIAGDLMYLLVQNGDLDEAWHWAVALPPHKLAQADTRARLSFLIAYRGLLEAREGVDAARATLLPLVEDAEAAARSAGDTWALPRWQAFWQAASPKPPAVTAR</sequence>
<evidence type="ECO:0008006" key="3">
    <source>
        <dbReference type="Google" id="ProtNLM"/>
    </source>
</evidence>
<gene>
    <name evidence="1" type="ORF">ACG01O_15405</name>
</gene>
<dbReference type="Proteomes" id="UP001606303">
    <property type="component" value="Unassembled WGS sequence"/>
</dbReference>
<proteinExistence type="predicted"/>
<organism evidence="1 2">
    <name type="scientific">Pelomonas baiyunensis</name>
    <dbReference type="NCBI Taxonomy" id="3299026"/>
    <lineage>
        <taxon>Bacteria</taxon>
        <taxon>Pseudomonadati</taxon>
        <taxon>Pseudomonadota</taxon>
        <taxon>Betaproteobacteria</taxon>
        <taxon>Burkholderiales</taxon>
        <taxon>Sphaerotilaceae</taxon>
        <taxon>Roseateles</taxon>
    </lineage>
</organism>
<name>A0ABW7H1A3_9BURK</name>
<keyword evidence="2" id="KW-1185">Reference proteome</keyword>
<evidence type="ECO:0000313" key="2">
    <source>
        <dbReference type="Proteomes" id="UP001606303"/>
    </source>
</evidence>
<accession>A0ABW7H1A3</accession>
<protein>
    <recommendedName>
        <fullName evidence="3">DUF4175 domain-containing protein</fullName>
    </recommendedName>
</protein>
<dbReference type="EMBL" id="JBIGIB010000004">
    <property type="protein sequence ID" value="MFG6468012.1"/>
    <property type="molecule type" value="Genomic_DNA"/>
</dbReference>